<evidence type="ECO:0008006" key="4">
    <source>
        <dbReference type="Google" id="ProtNLM"/>
    </source>
</evidence>
<dbReference type="Gene3D" id="1.10.287.1060">
    <property type="entry name" value="ESAT-6-like"/>
    <property type="match status" value="1"/>
</dbReference>
<dbReference type="SUPFAM" id="SSF140453">
    <property type="entry name" value="EsxAB dimer-like"/>
    <property type="match status" value="1"/>
</dbReference>
<evidence type="ECO:0000313" key="2">
    <source>
        <dbReference type="EMBL" id="MQY31687.1"/>
    </source>
</evidence>
<dbReference type="Proteomes" id="UP000431401">
    <property type="component" value="Unassembled WGS sequence"/>
</dbReference>
<name>A0A7K0E1N6_9NOCA</name>
<proteinExistence type="predicted"/>
<evidence type="ECO:0000256" key="1">
    <source>
        <dbReference type="SAM" id="MobiDB-lite"/>
    </source>
</evidence>
<organism evidence="2 3">
    <name type="scientific">Nocardia aurantia</name>
    <dbReference type="NCBI Taxonomy" id="2585199"/>
    <lineage>
        <taxon>Bacteria</taxon>
        <taxon>Bacillati</taxon>
        <taxon>Actinomycetota</taxon>
        <taxon>Actinomycetes</taxon>
        <taxon>Mycobacteriales</taxon>
        <taxon>Nocardiaceae</taxon>
        <taxon>Nocardia</taxon>
    </lineage>
</organism>
<gene>
    <name evidence="2" type="ORF">NRB56_72970</name>
</gene>
<feature type="compositionally biased region" description="Gly residues" evidence="1">
    <location>
        <begin position="204"/>
        <end position="221"/>
    </location>
</feature>
<reference evidence="2 3" key="1">
    <citation type="submission" date="2019-10" db="EMBL/GenBank/DDBJ databases">
        <title>Nocardia macrotermitis sp. nov. and Nocardia aurantia sp. nov., isolated from the gut of fungus growing-termite Macrotermes natalensis.</title>
        <authorList>
            <person name="Benndorf R."/>
            <person name="Schwitalla J."/>
            <person name="Martin K."/>
            <person name="De Beer W."/>
            <person name="Kaster A.-K."/>
            <person name="Vollmers J."/>
            <person name="Poulsen M."/>
            <person name="Beemelmanns C."/>
        </authorList>
    </citation>
    <scope>NUCLEOTIDE SEQUENCE [LARGE SCALE GENOMIC DNA]</scope>
    <source>
        <strain evidence="2 3">RB56</strain>
    </source>
</reference>
<evidence type="ECO:0000313" key="3">
    <source>
        <dbReference type="Proteomes" id="UP000431401"/>
    </source>
</evidence>
<dbReference type="InterPro" id="IPR036689">
    <property type="entry name" value="ESAT-6-like_sf"/>
</dbReference>
<dbReference type="OrthoDB" id="4527402at2"/>
<feature type="region of interest" description="Disordered" evidence="1">
    <location>
        <begin position="184"/>
        <end position="404"/>
    </location>
</feature>
<keyword evidence="3" id="KW-1185">Reference proteome</keyword>
<feature type="compositionally biased region" description="Low complexity" evidence="1">
    <location>
        <begin position="222"/>
        <end position="234"/>
    </location>
</feature>
<sequence>MSIVNEPPHIADKENPSSFEHWDLYRAFHPQDTTDAHNAAEKYDHMARTWAADVATFAARIQRSSASAWEGPAAEASRAAINNYAQRAQDLTPALMALAEQVTTAATGIVNTKKGVEPEPQSTVGPWYEHAFNTDGWDFLHHGSRSVTKINEAKAKAQAAMQNNYLVDFVHADSRIPVLPEPVSPTSPLYSWQPGQAGVEHGPVGVGGNGYSGPNGTGGLDDGTAPGGDTAPGAQDQPADTSGPSADAAGSDHPVDGQAQGGHSNRDETRSAGTVPGEVTTRPTSFGPSAYPGGGGYGSAGPGGDVNGPLGASPGRAIPGNPTAAGASVRPMAAQAGLPGAPGMGMPGMVPPGRGKSEEDERAHKSPEWLKDKKNTEELLGTPPHTLPEGVIGVDEPAPAPETP</sequence>
<feature type="compositionally biased region" description="Gly residues" evidence="1">
    <location>
        <begin position="292"/>
        <end position="306"/>
    </location>
</feature>
<dbReference type="AlphaFoldDB" id="A0A7K0E1N6"/>
<comment type="caution">
    <text evidence="2">The sequence shown here is derived from an EMBL/GenBank/DDBJ whole genome shotgun (WGS) entry which is preliminary data.</text>
</comment>
<protein>
    <recommendedName>
        <fullName evidence="4">PPE family domain-containing protein</fullName>
    </recommendedName>
</protein>
<accession>A0A7K0E1N6</accession>
<dbReference type="RefSeq" id="WP_153348904.1">
    <property type="nucleotide sequence ID" value="NZ_WEGI01000022.1"/>
</dbReference>
<feature type="compositionally biased region" description="Basic and acidic residues" evidence="1">
    <location>
        <begin position="355"/>
        <end position="377"/>
    </location>
</feature>
<dbReference type="EMBL" id="WEGI01000022">
    <property type="protein sequence ID" value="MQY31687.1"/>
    <property type="molecule type" value="Genomic_DNA"/>
</dbReference>